<name>A0AAV3R7Q2_LITER</name>
<keyword evidence="1" id="KW-0472">Membrane</keyword>
<evidence type="ECO:0000313" key="3">
    <source>
        <dbReference type="Proteomes" id="UP001454036"/>
    </source>
</evidence>
<keyword evidence="1" id="KW-0812">Transmembrane</keyword>
<comment type="caution">
    <text evidence="2">The sequence shown here is derived from an EMBL/GenBank/DDBJ whole genome shotgun (WGS) entry which is preliminary data.</text>
</comment>
<keyword evidence="1" id="KW-1133">Transmembrane helix</keyword>
<protein>
    <submittedName>
        <fullName evidence="2">Uncharacterized protein</fullName>
    </submittedName>
</protein>
<accession>A0AAV3R7Q2</accession>
<organism evidence="2 3">
    <name type="scientific">Lithospermum erythrorhizon</name>
    <name type="common">Purple gromwell</name>
    <name type="synonym">Lithospermum officinale var. erythrorhizon</name>
    <dbReference type="NCBI Taxonomy" id="34254"/>
    <lineage>
        <taxon>Eukaryota</taxon>
        <taxon>Viridiplantae</taxon>
        <taxon>Streptophyta</taxon>
        <taxon>Embryophyta</taxon>
        <taxon>Tracheophyta</taxon>
        <taxon>Spermatophyta</taxon>
        <taxon>Magnoliopsida</taxon>
        <taxon>eudicotyledons</taxon>
        <taxon>Gunneridae</taxon>
        <taxon>Pentapetalae</taxon>
        <taxon>asterids</taxon>
        <taxon>lamiids</taxon>
        <taxon>Boraginales</taxon>
        <taxon>Boraginaceae</taxon>
        <taxon>Boraginoideae</taxon>
        <taxon>Lithospermeae</taxon>
        <taxon>Lithospermum</taxon>
    </lineage>
</organism>
<dbReference type="Proteomes" id="UP001454036">
    <property type="component" value="Unassembled WGS sequence"/>
</dbReference>
<dbReference type="AlphaFoldDB" id="A0AAV3R7Q2"/>
<gene>
    <name evidence="2" type="ORF">LIER_25153</name>
</gene>
<keyword evidence="3" id="KW-1185">Reference proteome</keyword>
<evidence type="ECO:0000313" key="2">
    <source>
        <dbReference type="EMBL" id="GAA0171017.1"/>
    </source>
</evidence>
<evidence type="ECO:0000256" key="1">
    <source>
        <dbReference type="SAM" id="Phobius"/>
    </source>
</evidence>
<proteinExistence type="predicted"/>
<feature type="transmembrane region" description="Helical" evidence="1">
    <location>
        <begin position="54"/>
        <end position="75"/>
    </location>
</feature>
<reference evidence="2 3" key="1">
    <citation type="submission" date="2024-01" db="EMBL/GenBank/DDBJ databases">
        <title>The complete chloroplast genome sequence of Lithospermum erythrorhizon: insights into the phylogenetic relationship among Boraginaceae species and the maternal lineages of purple gromwells.</title>
        <authorList>
            <person name="Okada T."/>
            <person name="Watanabe K."/>
        </authorList>
    </citation>
    <scope>NUCLEOTIDE SEQUENCE [LARGE SCALE GENOMIC DNA]</scope>
</reference>
<dbReference type="EMBL" id="BAABME010007487">
    <property type="protein sequence ID" value="GAA0171017.1"/>
    <property type="molecule type" value="Genomic_DNA"/>
</dbReference>
<sequence>MVQAKVIVATGAHVILDSDVSTLEDPKSLKTGGTVVLVELGQEKMANVDLINLFLHNAIMVCFMTGGTVVLVELGPEKMANVDLRNLFGRNGVLHVVNRMWWTPEYMAEVVREMRGKMWPEFTSGKLVLPEDSQSKMYRLSEVADARIGDLITPI</sequence>